<dbReference type="Pfam" id="PF00239">
    <property type="entry name" value="Resolvase"/>
    <property type="match status" value="1"/>
</dbReference>
<keyword evidence="3" id="KW-0238">DNA-binding</keyword>
<protein>
    <submittedName>
        <fullName evidence="7">Recombinase family protein</fullName>
    </submittedName>
</protein>
<dbReference type="SUPFAM" id="SSF46689">
    <property type="entry name" value="Homeodomain-like"/>
    <property type="match status" value="1"/>
</dbReference>
<dbReference type="PANTHER" id="PTHR30461">
    <property type="entry name" value="DNA-INVERTASE FROM LAMBDOID PROPHAGE"/>
    <property type="match status" value="1"/>
</dbReference>
<dbReference type="PANTHER" id="PTHR30461:SF2">
    <property type="entry name" value="SERINE RECOMBINASE PINE-RELATED"/>
    <property type="match status" value="1"/>
</dbReference>
<dbReference type="Pfam" id="PF13384">
    <property type="entry name" value="HTH_23"/>
    <property type="match status" value="1"/>
</dbReference>
<feature type="active site" description="O-(5'-phospho-DNA)-serine intermediate" evidence="5">
    <location>
        <position position="11"/>
    </location>
</feature>
<evidence type="ECO:0000256" key="3">
    <source>
        <dbReference type="ARBA" id="ARBA00023125"/>
    </source>
</evidence>
<evidence type="ECO:0000313" key="7">
    <source>
        <dbReference type="EMBL" id="GAA4729920.1"/>
    </source>
</evidence>
<dbReference type="Gene3D" id="1.10.10.60">
    <property type="entry name" value="Homeodomain-like"/>
    <property type="match status" value="1"/>
</dbReference>
<name>A0ABP8YGY4_9MICO</name>
<keyword evidence="8" id="KW-1185">Reference proteome</keyword>
<dbReference type="InterPro" id="IPR036162">
    <property type="entry name" value="Resolvase-like_N_sf"/>
</dbReference>
<dbReference type="EMBL" id="BAABID010000009">
    <property type="protein sequence ID" value="GAA4729920.1"/>
    <property type="molecule type" value="Genomic_DNA"/>
</dbReference>
<dbReference type="PROSITE" id="PS51736">
    <property type="entry name" value="RECOMBINASES_3"/>
    <property type="match status" value="1"/>
</dbReference>
<dbReference type="Proteomes" id="UP001500956">
    <property type="component" value="Unassembled WGS sequence"/>
</dbReference>
<evidence type="ECO:0000259" key="6">
    <source>
        <dbReference type="PROSITE" id="PS51736"/>
    </source>
</evidence>
<sequence length="185" mass="19746">MAMTFGYARVSTAGQTLDSQLDALRAAGVDQRQIHVETASGARDDRPVLNELVEQVQDGDTIVVTKLDRLGRSVAHLVDLAARLDRAGVALRSLSEQIDTSTAAGRFMVHMLAALAQMERDLIRERTIAGLAAARARGRVGGRPTVMTPDRREAAASLLADGQSAAAVARALGISESTVRRHVPR</sequence>
<keyword evidence="4" id="KW-0233">DNA recombination</keyword>
<dbReference type="InterPro" id="IPR050639">
    <property type="entry name" value="SSR_resolvase"/>
</dbReference>
<dbReference type="CDD" id="cd03768">
    <property type="entry name" value="SR_ResInv"/>
    <property type="match status" value="1"/>
</dbReference>
<dbReference type="InterPro" id="IPR006119">
    <property type="entry name" value="Resolv_N"/>
</dbReference>
<proteinExistence type="inferred from homology"/>
<reference evidence="8" key="1">
    <citation type="journal article" date="2019" name="Int. J. Syst. Evol. Microbiol.">
        <title>The Global Catalogue of Microorganisms (GCM) 10K type strain sequencing project: providing services to taxonomists for standard genome sequencing and annotation.</title>
        <authorList>
            <consortium name="The Broad Institute Genomics Platform"/>
            <consortium name="The Broad Institute Genome Sequencing Center for Infectious Disease"/>
            <person name="Wu L."/>
            <person name="Ma J."/>
        </authorList>
    </citation>
    <scope>NUCLEOTIDE SEQUENCE [LARGE SCALE GENOMIC DNA]</scope>
    <source>
        <strain evidence="8">JCM 18063</strain>
    </source>
</reference>
<comment type="similarity">
    <text evidence="1">Belongs to the site-specific recombinase resolvase family.</text>
</comment>
<dbReference type="PROSITE" id="PS00397">
    <property type="entry name" value="RECOMBINASES_1"/>
    <property type="match status" value="1"/>
</dbReference>
<dbReference type="Gene3D" id="3.40.50.1390">
    <property type="entry name" value="Resolvase, N-terminal catalytic domain"/>
    <property type="match status" value="1"/>
</dbReference>
<comment type="caution">
    <text evidence="7">The sequence shown here is derived from an EMBL/GenBank/DDBJ whole genome shotgun (WGS) entry which is preliminary data.</text>
</comment>
<keyword evidence="2" id="KW-0229">DNA integration</keyword>
<dbReference type="SMART" id="SM00857">
    <property type="entry name" value="Resolvase"/>
    <property type="match status" value="1"/>
</dbReference>
<organism evidence="7 8">
    <name type="scientific">Isoptericola chiayiensis</name>
    <dbReference type="NCBI Taxonomy" id="579446"/>
    <lineage>
        <taxon>Bacteria</taxon>
        <taxon>Bacillati</taxon>
        <taxon>Actinomycetota</taxon>
        <taxon>Actinomycetes</taxon>
        <taxon>Micrococcales</taxon>
        <taxon>Promicromonosporaceae</taxon>
        <taxon>Isoptericola</taxon>
    </lineage>
</organism>
<dbReference type="PROSITE" id="PS00398">
    <property type="entry name" value="RECOMBINASES_2"/>
    <property type="match status" value="1"/>
</dbReference>
<dbReference type="SUPFAM" id="SSF53041">
    <property type="entry name" value="Resolvase-like"/>
    <property type="match status" value="1"/>
</dbReference>
<dbReference type="RefSeq" id="WP_281359020.1">
    <property type="nucleotide sequence ID" value="NZ_BAABID010000009.1"/>
</dbReference>
<evidence type="ECO:0000256" key="4">
    <source>
        <dbReference type="ARBA" id="ARBA00023172"/>
    </source>
</evidence>
<evidence type="ECO:0000256" key="2">
    <source>
        <dbReference type="ARBA" id="ARBA00022908"/>
    </source>
</evidence>
<gene>
    <name evidence="7" type="ORF">GCM10023216_21930</name>
</gene>
<accession>A0ABP8YGY4</accession>
<evidence type="ECO:0000256" key="1">
    <source>
        <dbReference type="ARBA" id="ARBA00009913"/>
    </source>
</evidence>
<dbReference type="InterPro" id="IPR006118">
    <property type="entry name" value="Recombinase_CS"/>
</dbReference>
<dbReference type="InterPro" id="IPR009057">
    <property type="entry name" value="Homeodomain-like_sf"/>
</dbReference>
<evidence type="ECO:0000313" key="8">
    <source>
        <dbReference type="Proteomes" id="UP001500956"/>
    </source>
</evidence>
<evidence type="ECO:0000256" key="5">
    <source>
        <dbReference type="PROSITE-ProRule" id="PRU10137"/>
    </source>
</evidence>
<feature type="domain" description="Resolvase/invertase-type recombinase catalytic" evidence="6">
    <location>
        <begin position="3"/>
        <end position="138"/>
    </location>
</feature>